<dbReference type="EMBL" id="JAQSIP010000012">
    <property type="protein sequence ID" value="MDD0840787.1"/>
    <property type="molecule type" value="Genomic_DNA"/>
</dbReference>
<dbReference type="PANTHER" id="PTHR34220:SF9">
    <property type="entry name" value="SIGNAL TRANSDUCTION HISTIDINE KINASE INTERNAL REGION DOMAIN-CONTAINING PROTEIN"/>
    <property type="match status" value="1"/>
</dbReference>
<dbReference type="RefSeq" id="WP_273953570.1">
    <property type="nucleotide sequence ID" value="NZ_JAQSIP010000012.1"/>
</dbReference>
<evidence type="ECO:0000313" key="7">
    <source>
        <dbReference type="EMBL" id="MDD0840787.1"/>
    </source>
</evidence>
<dbReference type="PANTHER" id="PTHR34220">
    <property type="entry name" value="SENSOR HISTIDINE KINASE YPDA"/>
    <property type="match status" value="1"/>
</dbReference>
<evidence type="ECO:0000259" key="6">
    <source>
        <dbReference type="SMART" id="SM00387"/>
    </source>
</evidence>
<dbReference type="InterPro" id="IPR050640">
    <property type="entry name" value="Bact_2-comp_sensor_kinase"/>
</dbReference>
<protein>
    <recommendedName>
        <fullName evidence="2">histidine kinase</fullName>
        <ecNumber evidence="2">2.7.13.3</ecNumber>
    </recommendedName>
</protein>
<feature type="transmembrane region" description="Helical" evidence="5">
    <location>
        <begin position="12"/>
        <end position="29"/>
    </location>
</feature>
<organism evidence="7 8">
    <name type="scientific">Curvibacter cyanobacteriorum</name>
    <dbReference type="NCBI Taxonomy" id="3026422"/>
    <lineage>
        <taxon>Bacteria</taxon>
        <taxon>Pseudomonadati</taxon>
        <taxon>Pseudomonadota</taxon>
        <taxon>Betaproteobacteria</taxon>
        <taxon>Burkholderiales</taxon>
        <taxon>Comamonadaceae</taxon>
        <taxon>Curvibacter</taxon>
    </lineage>
</organism>
<accession>A0ABT5N6N3</accession>
<dbReference type="InterPro" id="IPR003594">
    <property type="entry name" value="HATPase_dom"/>
</dbReference>
<dbReference type="Proteomes" id="UP001528673">
    <property type="component" value="Unassembled WGS sequence"/>
</dbReference>
<proteinExistence type="predicted"/>
<comment type="caution">
    <text evidence="7">The sequence shown here is derived from an EMBL/GenBank/DDBJ whole genome shotgun (WGS) entry which is preliminary data.</text>
</comment>
<dbReference type="Gene3D" id="3.30.565.10">
    <property type="entry name" value="Histidine kinase-like ATPase, C-terminal domain"/>
    <property type="match status" value="1"/>
</dbReference>
<keyword evidence="7" id="KW-0808">Transferase</keyword>
<keyword evidence="3" id="KW-0175">Coiled coil</keyword>
<name>A0ABT5N6N3_9BURK</name>
<feature type="transmembrane region" description="Helical" evidence="5">
    <location>
        <begin position="76"/>
        <end position="99"/>
    </location>
</feature>
<sequence>MKFAPLHLLRHYVLVLAASVVISVLHALFAPHKPYMVSLVYSLCIGSCNWALIDLGRFVVGVDPKTQWPRGWRGPALVASGIVLGYLTGTALADAWFGWSSWEGQSARQLQASLAITLVAGMVISGYFYLMGKGQVLQRHMEEARNQATEAQLRLLLTQLEPHMLFNTLANLRVLVGIDPERAQHMLDHLIAYLRATLSASRVTEHSLQAEFDRLRDYLELMAVRMGPRLRYQLDLPEDLRQAAVPPLLLQALVENSIRHGLEPKVEGGQITLRAELDPSAPDHAPQLRITVQDSGVGLRPASPDTARPDPGRGFGLTQVRERLRTLYGPEARLSIGPAEPGPGTTVQLRFRYQRLSEPAFSSPDSPPHV</sequence>
<dbReference type="InterPro" id="IPR004358">
    <property type="entry name" value="Sig_transdc_His_kin-like_C"/>
</dbReference>
<dbReference type="Pfam" id="PF02518">
    <property type="entry name" value="HATPase_c"/>
    <property type="match status" value="1"/>
</dbReference>
<dbReference type="InterPro" id="IPR036890">
    <property type="entry name" value="HATPase_C_sf"/>
</dbReference>
<keyword evidence="5" id="KW-0472">Membrane</keyword>
<feature type="transmembrane region" description="Helical" evidence="5">
    <location>
        <begin position="35"/>
        <end position="55"/>
    </location>
</feature>
<comment type="catalytic activity">
    <reaction evidence="1">
        <text>ATP + protein L-histidine = ADP + protein N-phospho-L-histidine.</text>
        <dbReference type="EC" id="2.7.13.3"/>
    </reaction>
</comment>
<keyword evidence="7" id="KW-0418">Kinase</keyword>
<evidence type="ECO:0000256" key="4">
    <source>
        <dbReference type="SAM" id="MobiDB-lite"/>
    </source>
</evidence>
<evidence type="ECO:0000256" key="3">
    <source>
        <dbReference type="SAM" id="Coils"/>
    </source>
</evidence>
<gene>
    <name evidence="7" type="ORF">PSQ40_19580</name>
</gene>
<dbReference type="SUPFAM" id="SSF55874">
    <property type="entry name" value="ATPase domain of HSP90 chaperone/DNA topoisomerase II/histidine kinase"/>
    <property type="match status" value="1"/>
</dbReference>
<keyword evidence="5" id="KW-1133">Transmembrane helix</keyword>
<feature type="coiled-coil region" evidence="3">
    <location>
        <begin position="134"/>
        <end position="161"/>
    </location>
</feature>
<dbReference type="EC" id="2.7.13.3" evidence="2"/>
<evidence type="ECO:0000256" key="5">
    <source>
        <dbReference type="SAM" id="Phobius"/>
    </source>
</evidence>
<reference evidence="7 8" key="1">
    <citation type="submission" date="2023-02" db="EMBL/GenBank/DDBJ databases">
        <title>Bacterial whole genomic sequence of Curvibacter sp. HBC61.</title>
        <authorList>
            <person name="Le V."/>
            <person name="Ko S.-R."/>
            <person name="Ahn C.-Y."/>
            <person name="Oh H.-M."/>
        </authorList>
    </citation>
    <scope>NUCLEOTIDE SEQUENCE [LARGE SCALE GENOMIC DNA]</scope>
    <source>
        <strain evidence="7 8">HBC61</strain>
    </source>
</reference>
<dbReference type="InterPro" id="IPR010559">
    <property type="entry name" value="Sig_transdc_His_kin_internal"/>
</dbReference>
<feature type="transmembrane region" description="Helical" evidence="5">
    <location>
        <begin position="111"/>
        <end position="130"/>
    </location>
</feature>
<evidence type="ECO:0000256" key="2">
    <source>
        <dbReference type="ARBA" id="ARBA00012438"/>
    </source>
</evidence>
<evidence type="ECO:0000256" key="1">
    <source>
        <dbReference type="ARBA" id="ARBA00000085"/>
    </source>
</evidence>
<feature type="domain" description="Histidine kinase/HSP90-like ATPase" evidence="6">
    <location>
        <begin position="245"/>
        <end position="355"/>
    </location>
</feature>
<dbReference type="GO" id="GO:0016301">
    <property type="term" value="F:kinase activity"/>
    <property type="evidence" value="ECO:0007669"/>
    <property type="project" value="UniProtKB-KW"/>
</dbReference>
<feature type="region of interest" description="Disordered" evidence="4">
    <location>
        <begin position="296"/>
        <end position="316"/>
    </location>
</feature>
<dbReference type="Pfam" id="PF06580">
    <property type="entry name" value="His_kinase"/>
    <property type="match status" value="1"/>
</dbReference>
<keyword evidence="5" id="KW-0812">Transmembrane</keyword>
<evidence type="ECO:0000313" key="8">
    <source>
        <dbReference type="Proteomes" id="UP001528673"/>
    </source>
</evidence>
<dbReference type="PRINTS" id="PR00344">
    <property type="entry name" value="BCTRLSENSOR"/>
</dbReference>
<dbReference type="SMART" id="SM00387">
    <property type="entry name" value="HATPase_c"/>
    <property type="match status" value="1"/>
</dbReference>
<keyword evidence="8" id="KW-1185">Reference proteome</keyword>